<feature type="region of interest" description="Disordered" evidence="10">
    <location>
        <begin position="532"/>
        <end position="552"/>
    </location>
</feature>
<evidence type="ECO:0000256" key="4">
    <source>
        <dbReference type="ARBA" id="ARBA00018350"/>
    </source>
</evidence>
<feature type="compositionally biased region" description="Basic residues" evidence="10">
    <location>
        <begin position="571"/>
        <end position="580"/>
    </location>
</feature>
<feature type="domain" description="Signal recognition particle SRP72 subunit RNA-binding" evidence="11">
    <location>
        <begin position="528"/>
        <end position="573"/>
    </location>
</feature>
<name>A0A9P8Q096_WICPI</name>
<feature type="compositionally biased region" description="Low complexity" evidence="10">
    <location>
        <begin position="581"/>
        <end position="608"/>
    </location>
</feature>
<evidence type="ECO:0000256" key="10">
    <source>
        <dbReference type="SAM" id="MobiDB-lite"/>
    </source>
</evidence>
<dbReference type="GO" id="GO:0006614">
    <property type="term" value="P:SRP-dependent cotranslational protein targeting to membrane"/>
    <property type="evidence" value="ECO:0007669"/>
    <property type="project" value="UniProtKB-UniRule"/>
</dbReference>
<dbReference type="GO" id="GO:0005786">
    <property type="term" value="C:signal recognition particle, endoplasmic reticulum targeting"/>
    <property type="evidence" value="ECO:0007669"/>
    <property type="project" value="UniProtKB-UniRule"/>
</dbReference>
<keyword evidence="5 9" id="KW-0963">Cytoplasm</keyword>
<dbReference type="Gene3D" id="1.25.40.10">
    <property type="entry name" value="Tetratricopeptide repeat domain"/>
    <property type="match status" value="1"/>
</dbReference>
<dbReference type="SUPFAM" id="SSF48452">
    <property type="entry name" value="TPR-like"/>
    <property type="match status" value="2"/>
</dbReference>
<dbReference type="InterPro" id="IPR013699">
    <property type="entry name" value="Signal_recog_part_SRP72_RNA-bd"/>
</dbReference>
<dbReference type="GO" id="GO:0005783">
    <property type="term" value="C:endoplasmic reticulum"/>
    <property type="evidence" value="ECO:0007669"/>
    <property type="project" value="UniProtKB-SubCell"/>
</dbReference>
<gene>
    <name evidence="12" type="ORF">WICPIJ_007551</name>
</gene>
<proteinExistence type="inferred from homology"/>
<evidence type="ECO:0000259" key="11">
    <source>
        <dbReference type="Pfam" id="PF08492"/>
    </source>
</evidence>
<evidence type="ECO:0000256" key="1">
    <source>
        <dbReference type="ARBA" id="ARBA00004240"/>
    </source>
</evidence>
<evidence type="ECO:0000313" key="12">
    <source>
        <dbReference type="EMBL" id="KAH3681472.1"/>
    </source>
</evidence>
<accession>A0A9P8Q096</accession>
<comment type="subcellular location">
    <subcellularLocation>
        <location evidence="2 9">Cytoplasm</location>
    </subcellularLocation>
    <subcellularLocation>
        <location evidence="1">Endoplasmic reticulum</location>
    </subcellularLocation>
</comment>
<comment type="function">
    <text evidence="9">Component of the signal recognition particle (SRP) complex, a ribonucleoprotein complex that mediates the cotranslational targeting of secretory and membrane proteins to the endoplasmic reticulum (ER).</text>
</comment>
<evidence type="ECO:0000256" key="9">
    <source>
        <dbReference type="PIRNR" id="PIRNR038922"/>
    </source>
</evidence>
<evidence type="ECO:0000256" key="7">
    <source>
        <dbReference type="ARBA" id="ARBA00023135"/>
    </source>
</evidence>
<dbReference type="PANTHER" id="PTHR14094:SF9">
    <property type="entry name" value="SIGNAL RECOGNITION PARTICLE SUBUNIT SRP72"/>
    <property type="match status" value="1"/>
</dbReference>
<dbReference type="GO" id="GO:0043022">
    <property type="term" value="F:ribosome binding"/>
    <property type="evidence" value="ECO:0007669"/>
    <property type="project" value="TreeGrafter"/>
</dbReference>
<evidence type="ECO:0000313" key="13">
    <source>
        <dbReference type="Proteomes" id="UP000774326"/>
    </source>
</evidence>
<dbReference type="GO" id="GO:0008312">
    <property type="term" value="F:7S RNA binding"/>
    <property type="evidence" value="ECO:0007669"/>
    <property type="project" value="InterPro"/>
</dbReference>
<dbReference type="OrthoDB" id="5421607at2759"/>
<evidence type="ECO:0000256" key="3">
    <source>
        <dbReference type="ARBA" id="ARBA00007676"/>
    </source>
</evidence>
<dbReference type="Pfam" id="PF17004">
    <property type="entry name" value="SRP_TPR_like"/>
    <property type="match status" value="1"/>
</dbReference>
<dbReference type="AlphaFoldDB" id="A0A9P8Q096"/>
<feature type="compositionally biased region" description="Basic residues" evidence="10">
    <location>
        <begin position="537"/>
        <end position="547"/>
    </location>
</feature>
<keyword evidence="8 9" id="KW-0687">Ribonucleoprotein</keyword>
<organism evidence="12 13">
    <name type="scientific">Wickerhamomyces pijperi</name>
    <name type="common">Yeast</name>
    <name type="synonym">Pichia pijperi</name>
    <dbReference type="NCBI Taxonomy" id="599730"/>
    <lineage>
        <taxon>Eukaryota</taxon>
        <taxon>Fungi</taxon>
        <taxon>Dikarya</taxon>
        <taxon>Ascomycota</taxon>
        <taxon>Saccharomycotina</taxon>
        <taxon>Saccharomycetes</taxon>
        <taxon>Phaffomycetales</taxon>
        <taxon>Wickerhamomycetaceae</taxon>
        <taxon>Wickerhamomyces</taxon>
    </lineage>
</organism>
<keyword evidence="6" id="KW-0256">Endoplasmic reticulum</keyword>
<dbReference type="InterPro" id="IPR011990">
    <property type="entry name" value="TPR-like_helical_dom_sf"/>
</dbReference>
<evidence type="ECO:0000256" key="5">
    <source>
        <dbReference type="ARBA" id="ARBA00022490"/>
    </source>
</evidence>
<reference evidence="12" key="2">
    <citation type="submission" date="2021-01" db="EMBL/GenBank/DDBJ databases">
        <authorList>
            <person name="Schikora-Tamarit M.A."/>
        </authorList>
    </citation>
    <scope>NUCLEOTIDE SEQUENCE</scope>
    <source>
        <strain evidence="12">CBS2887</strain>
    </source>
</reference>
<dbReference type="InterPro" id="IPR031545">
    <property type="entry name" value="SRP72_TPR-like"/>
</dbReference>
<dbReference type="Pfam" id="PF08492">
    <property type="entry name" value="SRP72"/>
    <property type="match status" value="1"/>
</dbReference>
<protein>
    <recommendedName>
        <fullName evidence="4 9">Signal recognition particle subunit SRP72</fullName>
    </recommendedName>
</protein>
<sequence length="623" mass="70036">MSSLTDLFKELSVHTVNSDHQSAFETSYEILKTSPHNLKALRLTIVSLINLEKYEQALKVFNQFKASIDSDELCLERAYVYYKLGKDLELSEIFKTFQGKEQELLVENPGLVHLKAQTLYRSGQYQEALELYQLLISSNAAGEDELSDLKVNERAVISDALTAGKFDKIGQQQQFSELENEFMSYDLIFNESLISLALGDSEKSLQLLDRAQQLSEEVNVDEEDRLSETVPIIIQKAYIRHITGDTTEAQQILEQLQHLQLSDKLTQLIFNNNWISLHDNKDTSARLSLRELQLPNSMQKLHARLSQIQQATLWRNYSKICIQIGKNIPKPSKSNTDLTIDALSQLQNNTQVQLDQQQYIIAQAKLSTKKALKTRNVALALISAQLNISASRFDAAVAVLENLETQDKFQPIVASTLLSLYEHQGSDKKKVELFDLIFGKFEDSIELTQSEFELLKLFALKLATLEPTRTQTLLHKLQHVNSSDEIVQFVLSSDQITADSLPSIASLTAHLDLAELETQAFHQITNEATKTASKTAYKVHKRPRTRKSFTVDPSKTLDAERWLPMKDRSYYKPKKSKKKGTSTATQGGSADNTTEVSTASASVVRSTGSGSGGKNKSKKKGKK</sequence>
<evidence type="ECO:0000256" key="8">
    <source>
        <dbReference type="ARBA" id="ARBA00023274"/>
    </source>
</evidence>
<dbReference type="PIRSF" id="PIRSF038922">
    <property type="entry name" value="SRP72"/>
    <property type="match status" value="1"/>
</dbReference>
<dbReference type="EMBL" id="JAEUBG010004410">
    <property type="protein sequence ID" value="KAH3681472.1"/>
    <property type="molecule type" value="Genomic_DNA"/>
</dbReference>
<comment type="similarity">
    <text evidence="3 9">Belongs to the SRP72 family.</text>
</comment>
<keyword evidence="7 9" id="KW-0733">Signal recognition particle</keyword>
<evidence type="ECO:0000256" key="6">
    <source>
        <dbReference type="ARBA" id="ARBA00022824"/>
    </source>
</evidence>
<reference evidence="12" key="1">
    <citation type="journal article" date="2021" name="Open Biol.">
        <title>Shared evolutionary footprints suggest mitochondrial oxidative damage underlies multiple complex I losses in fungi.</title>
        <authorList>
            <person name="Schikora-Tamarit M.A."/>
            <person name="Marcet-Houben M."/>
            <person name="Nosek J."/>
            <person name="Gabaldon T."/>
        </authorList>
    </citation>
    <scope>NUCLEOTIDE SEQUENCE</scope>
    <source>
        <strain evidence="12">CBS2887</strain>
    </source>
</reference>
<evidence type="ECO:0000256" key="2">
    <source>
        <dbReference type="ARBA" id="ARBA00004496"/>
    </source>
</evidence>
<dbReference type="PANTHER" id="PTHR14094">
    <property type="entry name" value="SIGNAL RECOGNITION PARTICLE 72"/>
    <property type="match status" value="1"/>
</dbReference>
<feature type="region of interest" description="Disordered" evidence="10">
    <location>
        <begin position="568"/>
        <end position="623"/>
    </location>
</feature>
<keyword evidence="13" id="KW-1185">Reference proteome</keyword>
<dbReference type="InterPro" id="IPR026270">
    <property type="entry name" value="SRP72"/>
</dbReference>
<comment type="caution">
    <text evidence="12">The sequence shown here is derived from an EMBL/GenBank/DDBJ whole genome shotgun (WGS) entry which is preliminary data.</text>
</comment>
<dbReference type="Proteomes" id="UP000774326">
    <property type="component" value="Unassembled WGS sequence"/>
</dbReference>